<name>A0A1C2E2H8_9PSED</name>
<keyword evidence="1" id="KW-0547">Nucleotide-binding</keyword>
<dbReference type="Proteomes" id="UP000095143">
    <property type="component" value="Unassembled WGS sequence"/>
</dbReference>
<dbReference type="AlphaFoldDB" id="A0A1C2E2H8"/>
<keyword evidence="2" id="KW-0067">ATP-binding</keyword>
<dbReference type="InterPro" id="IPR010488">
    <property type="entry name" value="Zeta_toxin_domain"/>
</dbReference>
<evidence type="ECO:0000313" key="4">
    <source>
        <dbReference type="EMBL" id="OCX21202.1"/>
    </source>
</evidence>
<reference evidence="4 5" key="1">
    <citation type="submission" date="2016-08" db="EMBL/GenBank/DDBJ databases">
        <title>Whole genome sequence of Pseudomonas graminis strain UASWS1507, a potential biological control agent for agriculture.</title>
        <authorList>
            <person name="Crovadore J."/>
            <person name="Calmin G."/>
            <person name="Chablais R."/>
            <person name="Cochard B."/>
            <person name="Lefort F."/>
        </authorList>
    </citation>
    <scope>NUCLEOTIDE SEQUENCE [LARGE SCALE GENOMIC DNA]</scope>
    <source>
        <strain evidence="4 5">UASWS1507</strain>
    </source>
</reference>
<feature type="domain" description="Zeta toxin" evidence="3">
    <location>
        <begin position="32"/>
        <end position="214"/>
    </location>
</feature>
<evidence type="ECO:0000259" key="3">
    <source>
        <dbReference type="Pfam" id="PF06414"/>
    </source>
</evidence>
<dbReference type="EMBL" id="MDEN01000061">
    <property type="protein sequence ID" value="OCX21202.1"/>
    <property type="molecule type" value="Genomic_DNA"/>
</dbReference>
<accession>A0A1C2E2H8</accession>
<sequence>MTVDTDDRRISEEAVVFAKANRKEIAKRLTDPSIYLSEDSPVSVFMAGSPGAGKTEASLEFLGRFGGSVLRIDPDTYRTELPGYTGSNSSLFQRAVSVLVSAVHDEALRLQQSFLLDGTASNFDTVSLNIRRSLKRGRFVLVLYVYQNPERAWEFVQAREKVEGRNIPMQGVVDQYFAAREVVNRLKYEFGHAVTVDVFIKNHDGSTKSYRQNIQQIDTHIPETYDRASLERRLNSRRYE</sequence>
<proteinExistence type="predicted"/>
<evidence type="ECO:0000256" key="1">
    <source>
        <dbReference type="ARBA" id="ARBA00022741"/>
    </source>
</evidence>
<dbReference type="GO" id="GO:0005524">
    <property type="term" value="F:ATP binding"/>
    <property type="evidence" value="ECO:0007669"/>
    <property type="project" value="UniProtKB-KW"/>
</dbReference>
<evidence type="ECO:0000313" key="5">
    <source>
        <dbReference type="Proteomes" id="UP000095143"/>
    </source>
</evidence>
<gene>
    <name evidence="4" type="ORF">BBI10_11410</name>
</gene>
<dbReference type="InterPro" id="IPR027417">
    <property type="entry name" value="P-loop_NTPase"/>
</dbReference>
<evidence type="ECO:0000256" key="2">
    <source>
        <dbReference type="ARBA" id="ARBA00022840"/>
    </source>
</evidence>
<dbReference type="SUPFAM" id="SSF52540">
    <property type="entry name" value="P-loop containing nucleoside triphosphate hydrolases"/>
    <property type="match status" value="1"/>
</dbReference>
<dbReference type="Gene3D" id="3.40.50.300">
    <property type="entry name" value="P-loop containing nucleotide triphosphate hydrolases"/>
    <property type="match status" value="1"/>
</dbReference>
<dbReference type="Pfam" id="PF06414">
    <property type="entry name" value="Zeta_toxin"/>
    <property type="match status" value="1"/>
</dbReference>
<dbReference type="GO" id="GO:0016301">
    <property type="term" value="F:kinase activity"/>
    <property type="evidence" value="ECO:0007669"/>
    <property type="project" value="InterPro"/>
</dbReference>
<protein>
    <submittedName>
        <fullName evidence="4">Zeta toxin</fullName>
    </submittedName>
</protein>
<comment type="caution">
    <text evidence="4">The sequence shown here is derived from an EMBL/GenBank/DDBJ whole genome shotgun (WGS) entry which is preliminary data.</text>
</comment>
<dbReference type="OrthoDB" id="6421666at2"/>
<organism evidence="4 5">
    <name type="scientific">Pseudomonas graminis</name>
    <dbReference type="NCBI Taxonomy" id="158627"/>
    <lineage>
        <taxon>Bacteria</taxon>
        <taxon>Pseudomonadati</taxon>
        <taxon>Pseudomonadota</taxon>
        <taxon>Gammaproteobacteria</taxon>
        <taxon>Pseudomonadales</taxon>
        <taxon>Pseudomonadaceae</taxon>
        <taxon>Pseudomonas</taxon>
    </lineage>
</organism>